<keyword evidence="2" id="KW-1185">Reference proteome</keyword>
<organism evidence="1 2">
    <name type="scientific">Paenibacillus allorhizoplanae</name>
    <dbReference type="NCBI Taxonomy" id="2905648"/>
    <lineage>
        <taxon>Bacteria</taxon>
        <taxon>Bacillati</taxon>
        <taxon>Bacillota</taxon>
        <taxon>Bacilli</taxon>
        <taxon>Bacillales</taxon>
        <taxon>Paenibacillaceae</taxon>
        <taxon>Paenibacillus</taxon>
    </lineage>
</organism>
<proteinExistence type="predicted"/>
<evidence type="ECO:0000313" key="2">
    <source>
        <dbReference type="Proteomes" id="UP000838821"/>
    </source>
</evidence>
<sequence length="524" mass="60752">MKRQIVNIINFIRAVEPRPGKDINLVKPVQEQIKLLKKHELKGTFLFQYDALINPVFTALFDGVNTDHIELGLWLEVVEPLVTKAGIPWKGRYAWDWHAHCGFTVGYTREQRERMIDILMNDFYSLFHRYPKSIGSWTLDAHTIHYLAEKYDIDALCICKDQWGTDGYNLWGGYYNQGYYPSRNNYFSPAQTSEQQINIPILRMLGSDPIHQYDVGLNLETGAPAHQPVITLEPVYHELGGGVNAWTDWYLKENFSGNCLSFGYTQVGQENSFGWEKMSQGLNYQFEQLEKLQEEGKLEVETLGETGCWFKETYQETPASVVAAFTDFMGEGHTSVWYNSKYYRINVYTENNRFWIRDMHLFSENYHERYLDEVCTGNQLQFNNLPIMDGYRWSGNQIRAGIYPYYIIDGQLVPLTFEEIDYQEEEGHAILTYKGTVFGVITMTLAEDSMTITIEMNADQVVWITKYDTNAQSLPQIISATESKLQMVYDQFEYTAFEVLEGSLDASYSLRAKNNQIILSFRGK</sequence>
<protein>
    <submittedName>
        <fullName evidence="1">Uncharacterized protein</fullName>
    </submittedName>
</protein>
<dbReference type="RefSeq" id="WP_236292489.1">
    <property type="nucleotide sequence ID" value="NZ_CAKMMW010000029.1"/>
</dbReference>
<dbReference type="Proteomes" id="UP000838821">
    <property type="component" value="Unassembled WGS sequence"/>
</dbReference>
<dbReference type="Gene3D" id="3.20.20.510">
    <property type="entry name" value="Uncharacterised protein PF12979, DUF3863"/>
    <property type="match status" value="1"/>
</dbReference>
<dbReference type="EMBL" id="CAKMMW010000029">
    <property type="protein sequence ID" value="CAH1228018.1"/>
    <property type="molecule type" value="Genomic_DNA"/>
</dbReference>
<gene>
    <name evidence="1" type="ORF">PAECIP111891_06231</name>
</gene>
<comment type="caution">
    <text evidence="1">The sequence shown here is derived from an EMBL/GenBank/DDBJ whole genome shotgun (WGS) entry which is preliminary data.</text>
</comment>
<accession>A0ABN8H485</accession>
<reference evidence="1" key="1">
    <citation type="submission" date="2022-01" db="EMBL/GenBank/DDBJ databases">
        <authorList>
            <person name="Criscuolo A."/>
        </authorList>
    </citation>
    <scope>NUCLEOTIDE SEQUENCE</scope>
    <source>
        <strain evidence="1">CIP111891</strain>
    </source>
</reference>
<evidence type="ECO:0000313" key="1">
    <source>
        <dbReference type="EMBL" id="CAH1228018.1"/>
    </source>
</evidence>
<name>A0ABN8H485_9BACL</name>